<dbReference type="AlphaFoldDB" id="A0A9W7B4R9"/>
<evidence type="ECO:0000313" key="3">
    <source>
        <dbReference type="Proteomes" id="UP001165160"/>
    </source>
</evidence>
<evidence type="ECO:0000256" key="1">
    <source>
        <dbReference type="SAM" id="SignalP"/>
    </source>
</evidence>
<evidence type="ECO:0000313" key="2">
    <source>
        <dbReference type="EMBL" id="GMH84011.1"/>
    </source>
</evidence>
<gene>
    <name evidence="2" type="ORF">TrVE_jg10241</name>
</gene>
<reference evidence="3" key="1">
    <citation type="journal article" date="2023" name="Commun. Biol.">
        <title>Genome analysis of Parmales, the sister group of diatoms, reveals the evolutionary specialization of diatoms from phago-mixotrophs to photoautotrophs.</title>
        <authorList>
            <person name="Ban H."/>
            <person name="Sato S."/>
            <person name="Yoshikawa S."/>
            <person name="Yamada K."/>
            <person name="Nakamura Y."/>
            <person name="Ichinomiya M."/>
            <person name="Sato N."/>
            <person name="Blanc-Mathieu R."/>
            <person name="Endo H."/>
            <person name="Kuwata A."/>
            <person name="Ogata H."/>
        </authorList>
    </citation>
    <scope>NUCLEOTIDE SEQUENCE [LARGE SCALE GENOMIC DNA]</scope>
    <source>
        <strain evidence="3">NIES 3699</strain>
    </source>
</reference>
<dbReference type="Proteomes" id="UP001165160">
    <property type="component" value="Unassembled WGS sequence"/>
</dbReference>
<dbReference type="EMBL" id="BRXX01000032">
    <property type="protein sequence ID" value="GMH84011.1"/>
    <property type="molecule type" value="Genomic_DNA"/>
</dbReference>
<name>A0A9W7B4R9_9STRA</name>
<proteinExistence type="predicted"/>
<accession>A0A9W7B4R9</accession>
<keyword evidence="3" id="KW-1185">Reference proteome</keyword>
<feature type="chain" id="PRO_5040731804" evidence="1">
    <location>
        <begin position="24"/>
        <end position="93"/>
    </location>
</feature>
<protein>
    <submittedName>
        <fullName evidence="2">Uncharacterized protein</fullName>
    </submittedName>
</protein>
<sequence>MYSSNVPILLLSAVFSLDSHSSACSIPLASRQALADAVALATANTHETLQGSLVFSPVGEISNPSGTYGGHTFASQVLDADICDCLTSSCTHT</sequence>
<organism evidence="2 3">
    <name type="scientific">Triparma verrucosa</name>
    <dbReference type="NCBI Taxonomy" id="1606542"/>
    <lineage>
        <taxon>Eukaryota</taxon>
        <taxon>Sar</taxon>
        <taxon>Stramenopiles</taxon>
        <taxon>Ochrophyta</taxon>
        <taxon>Bolidophyceae</taxon>
        <taxon>Parmales</taxon>
        <taxon>Triparmaceae</taxon>
        <taxon>Triparma</taxon>
    </lineage>
</organism>
<feature type="signal peptide" evidence="1">
    <location>
        <begin position="1"/>
        <end position="23"/>
    </location>
</feature>
<comment type="caution">
    <text evidence="2">The sequence shown here is derived from an EMBL/GenBank/DDBJ whole genome shotgun (WGS) entry which is preliminary data.</text>
</comment>
<keyword evidence="1" id="KW-0732">Signal</keyword>